<keyword evidence="4" id="KW-1185">Reference proteome</keyword>
<dbReference type="Proteomes" id="UP001151760">
    <property type="component" value="Unassembled WGS sequence"/>
</dbReference>
<dbReference type="InterPro" id="IPR001584">
    <property type="entry name" value="Integrase_cat-core"/>
</dbReference>
<comment type="caution">
    <text evidence="3">The sequence shown here is derived from an EMBL/GenBank/DDBJ whole genome shotgun (WGS) entry which is preliminary data.</text>
</comment>
<sequence>MVHIIPCKKTSVASHVARLFFREVIRLHGVPKSIVSDRDTRFLSHLWITLWGMFDTSLKHSTSAHPQTDGQTEVVNRILSNLIRCICGDHPKKWDYALPQVEFAFNSATHSSIGRLANDSQAIQEEVRQRLEETNQKMKEAADKHRRVNVFEVGEMVMVFLRRERFPVGK</sequence>
<reference evidence="3" key="1">
    <citation type="journal article" date="2022" name="Int. J. Mol. Sci.">
        <title>Draft Genome of Tanacetum Coccineum: Genomic Comparison of Closely Related Tanacetum-Family Plants.</title>
        <authorList>
            <person name="Yamashiro T."/>
            <person name="Shiraishi A."/>
            <person name="Nakayama K."/>
            <person name="Satake H."/>
        </authorList>
    </citation>
    <scope>NUCLEOTIDE SEQUENCE</scope>
</reference>
<feature type="domain" description="Integrase catalytic" evidence="2">
    <location>
        <begin position="1"/>
        <end position="125"/>
    </location>
</feature>
<dbReference type="PANTHER" id="PTHR35046:SF26">
    <property type="entry name" value="RNA-DIRECTED DNA POLYMERASE"/>
    <property type="match status" value="1"/>
</dbReference>
<dbReference type="InterPro" id="IPR012337">
    <property type="entry name" value="RNaseH-like_sf"/>
</dbReference>
<gene>
    <name evidence="3" type="ORF">Tco_1042943</name>
</gene>
<accession>A0ABQ5GL19</accession>
<evidence type="ECO:0000313" key="3">
    <source>
        <dbReference type="EMBL" id="GJT76218.1"/>
    </source>
</evidence>
<reference evidence="3" key="2">
    <citation type="submission" date="2022-01" db="EMBL/GenBank/DDBJ databases">
        <authorList>
            <person name="Yamashiro T."/>
            <person name="Shiraishi A."/>
            <person name="Satake H."/>
            <person name="Nakayama K."/>
        </authorList>
    </citation>
    <scope>NUCLEOTIDE SEQUENCE</scope>
</reference>
<dbReference type="InterPro" id="IPR036397">
    <property type="entry name" value="RNaseH_sf"/>
</dbReference>
<evidence type="ECO:0000256" key="1">
    <source>
        <dbReference type="SAM" id="Coils"/>
    </source>
</evidence>
<feature type="coiled-coil region" evidence="1">
    <location>
        <begin position="117"/>
        <end position="148"/>
    </location>
</feature>
<dbReference type="EMBL" id="BQNB010018605">
    <property type="protein sequence ID" value="GJT76218.1"/>
    <property type="molecule type" value="Genomic_DNA"/>
</dbReference>
<dbReference type="PROSITE" id="PS50994">
    <property type="entry name" value="INTEGRASE"/>
    <property type="match status" value="1"/>
</dbReference>
<organism evidence="3 4">
    <name type="scientific">Tanacetum coccineum</name>
    <dbReference type="NCBI Taxonomy" id="301880"/>
    <lineage>
        <taxon>Eukaryota</taxon>
        <taxon>Viridiplantae</taxon>
        <taxon>Streptophyta</taxon>
        <taxon>Embryophyta</taxon>
        <taxon>Tracheophyta</taxon>
        <taxon>Spermatophyta</taxon>
        <taxon>Magnoliopsida</taxon>
        <taxon>eudicotyledons</taxon>
        <taxon>Gunneridae</taxon>
        <taxon>Pentapetalae</taxon>
        <taxon>asterids</taxon>
        <taxon>campanulids</taxon>
        <taxon>Asterales</taxon>
        <taxon>Asteraceae</taxon>
        <taxon>Asteroideae</taxon>
        <taxon>Anthemideae</taxon>
        <taxon>Anthemidinae</taxon>
        <taxon>Tanacetum</taxon>
    </lineage>
</organism>
<proteinExistence type="predicted"/>
<dbReference type="PANTHER" id="PTHR35046">
    <property type="entry name" value="ZINC KNUCKLE (CCHC-TYPE) FAMILY PROTEIN"/>
    <property type="match status" value="1"/>
</dbReference>
<name>A0ABQ5GL19_9ASTR</name>
<evidence type="ECO:0000313" key="4">
    <source>
        <dbReference type="Proteomes" id="UP001151760"/>
    </source>
</evidence>
<dbReference type="Gene3D" id="3.30.420.10">
    <property type="entry name" value="Ribonuclease H-like superfamily/Ribonuclease H"/>
    <property type="match status" value="1"/>
</dbReference>
<protein>
    <submittedName>
        <fullName evidence="3">Nucleotidyltransferase, ribonuclease H</fullName>
    </submittedName>
</protein>
<dbReference type="SUPFAM" id="SSF53098">
    <property type="entry name" value="Ribonuclease H-like"/>
    <property type="match status" value="1"/>
</dbReference>
<keyword evidence="1" id="KW-0175">Coiled coil</keyword>
<evidence type="ECO:0000259" key="2">
    <source>
        <dbReference type="PROSITE" id="PS50994"/>
    </source>
</evidence>